<sequence>MRQLHLFGRLFALNVGVTFQYRGEFLIMQIGNLIVPITSLLVWQAALASGAPLPVDGEFLVAYFLLVSVVGMLTASWTAFYLAASIRDGALNRWLIRPASTHLDAVANNVGEKVVKLVIIVPLIAALALLLGDRIALPSDAGRWLLFAVAVVLAAGMRLALDIMIGSLAFWFEDVQGFIRALAVITPVLSGAVVPLALMPPGIAAVTAVQPFRFMLSYPMEVLLADPAGGPGGLTAGFALQVGWLAVFVAGAAGVWRLGLRSYAAAGA</sequence>
<protein>
    <recommendedName>
        <fullName evidence="4">ABC-2 type transport system permease protein</fullName>
    </recommendedName>
</protein>
<feature type="transmembrane region" description="Helical" evidence="1">
    <location>
        <begin position="30"/>
        <end position="48"/>
    </location>
</feature>
<dbReference type="KEGG" id="bcv:Bcav_0546"/>
<proteinExistence type="predicted"/>
<dbReference type="EMBL" id="CP001618">
    <property type="protein sequence ID" value="ACQ78809.1"/>
    <property type="molecule type" value="Genomic_DNA"/>
</dbReference>
<dbReference type="PANTHER" id="PTHR36832:SF1">
    <property type="entry name" value="SLR1174 PROTEIN"/>
    <property type="match status" value="1"/>
</dbReference>
<name>C5BXR5_BEUC1</name>
<evidence type="ECO:0000313" key="3">
    <source>
        <dbReference type="Proteomes" id="UP000007962"/>
    </source>
</evidence>
<dbReference type="Pfam" id="PF06182">
    <property type="entry name" value="ABC2_membrane_6"/>
    <property type="match status" value="1"/>
</dbReference>
<evidence type="ECO:0000313" key="2">
    <source>
        <dbReference type="EMBL" id="ACQ78809.1"/>
    </source>
</evidence>
<dbReference type="OrthoDB" id="8582979at2"/>
<keyword evidence="1" id="KW-1133">Transmembrane helix</keyword>
<feature type="transmembrane region" description="Helical" evidence="1">
    <location>
        <begin position="114"/>
        <end position="132"/>
    </location>
</feature>
<dbReference type="PANTHER" id="PTHR36832">
    <property type="entry name" value="SLR1174 PROTEIN-RELATED"/>
    <property type="match status" value="1"/>
</dbReference>
<keyword evidence="3" id="KW-1185">Reference proteome</keyword>
<dbReference type="HOGENOM" id="CLU_084465_1_1_11"/>
<keyword evidence="1" id="KW-0812">Transmembrane</keyword>
<dbReference type="RefSeq" id="WP_012725589.1">
    <property type="nucleotide sequence ID" value="NC_012669.1"/>
</dbReference>
<dbReference type="eggNOG" id="COG4587">
    <property type="taxonomic scope" value="Bacteria"/>
</dbReference>
<feature type="transmembrane region" description="Helical" evidence="1">
    <location>
        <begin position="184"/>
        <end position="212"/>
    </location>
</feature>
<feature type="transmembrane region" description="Helical" evidence="1">
    <location>
        <begin position="144"/>
        <end position="172"/>
    </location>
</feature>
<evidence type="ECO:0000256" key="1">
    <source>
        <dbReference type="SAM" id="Phobius"/>
    </source>
</evidence>
<evidence type="ECO:0008006" key="4">
    <source>
        <dbReference type="Google" id="ProtNLM"/>
    </source>
</evidence>
<dbReference type="AlphaFoldDB" id="C5BXR5"/>
<dbReference type="STRING" id="471853.Bcav_0546"/>
<keyword evidence="1" id="KW-0472">Membrane</keyword>
<organism evidence="2 3">
    <name type="scientific">Beutenbergia cavernae (strain ATCC BAA-8 / DSM 12333 / CCUG 43141 / JCM 11478 / NBRC 16432 / NCIMB 13614 / HKI 0122)</name>
    <dbReference type="NCBI Taxonomy" id="471853"/>
    <lineage>
        <taxon>Bacteria</taxon>
        <taxon>Bacillati</taxon>
        <taxon>Actinomycetota</taxon>
        <taxon>Actinomycetes</taxon>
        <taxon>Micrococcales</taxon>
        <taxon>Beutenbergiaceae</taxon>
        <taxon>Beutenbergia</taxon>
    </lineage>
</organism>
<dbReference type="Proteomes" id="UP000007962">
    <property type="component" value="Chromosome"/>
</dbReference>
<reference evidence="2 3" key="1">
    <citation type="journal article" date="2009" name="Stand. Genomic Sci.">
        <title>Complete genome sequence of Beutenbergia cavernae type strain (HKI 0122).</title>
        <authorList>
            <person name="Land M."/>
            <person name="Pukall R."/>
            <person name="Abt B."/>
            <person name="Goker M."/>
            <person name="Rohde M."/>
            <person name="Glavina Del Rio T."/>
            <person name="Tice H."/>
            <person name="Copeland A."/>
            <person name="Cheng J.F."/>
            <person name="Lucas S."/>
            <person name="Chen F."/>
            <person name="Nolan M."/>
            <person name="Bruce D."/>
            <person name="Goodwin L."/>
            <person name="Pitluck S."/>
            <person name="Ivanova N."/>
            <person name="Mavromatis K."/>
            <person name="Ovchinnikova G."/>
            <person name="Pati A."/>
            <person name="Chen A."/>
            <person name="Palaniappan K."/>
            <person name="Hauser L."/>
            <person name="Chang Y.J."/>
            <person name="Jefferies C.C."/>
            <person name="Saunders E."/>
            <person name="Brettin T."/>
            <person name="Detter J.C."/>
            <person name="Han C."/>
            <person name="Chain P."/>
            <person name="Bristow J."/>
            <person name="Eisen J.A."/>
            <person name="Markowitz V."/>
            <person name="Hugenholtz P."/>
            <person name="Kyrpides N.C."/>
            <person name="Klenk H.P."/>
            <person name="Lapidus A."/>
        </authorList>
    </citation>
    <scope>NUCLEOTIDE SEQUENCE [LARGE SCALE GENOMIC DNA]</scope>
    <source>
        <strain evidence="3">ATCC BAA-8 / DSM 12333 / NBRC 16432</strain>
    </source>
</reference>
<gene>
    <name evidence="2" type="ordered locus">Bcav_0546</name>
</gene>
<feature type="transmembrane region" description="Helical" evidence="1">
    <location>
        <begin position="60"/>
        <end position="84"/>
    </location>
</feature>
<feature type="transmembrane region" description="Helical" evidence="1">
    <location>
        <begin position="232"/>
        <end position="256"/>
    </location>
</feature>
<accession>C5BXR5</accession>
<dbReference type="InterPro" id="IPR010390">
    <property type="entry name" value="ABC-2_transporter-like"/>
</dbReference>